<accession>A0A6J6N1Z6</accession>
<dbReference type="PRINTS" id="PR00412">
    <property type="entry name" value="EPOXHYDRLASE"/>
</dbReference>
<dbReference type="PRINTS" id="PR00111">
    <property type="entry name" value="ABHYDROLASE"/>
</dbReference>
<dbReference type="Gene3D" id="3.40.50.1820">
    <property type="entry name" value="alpha/beta hydrolase"/>
    <property type="match status" value="1"/>
</dbReference>
<dbReference type="AlphaFoldDB" id="A0A6J6N1Z6"/>
<reference evidence="2" key="1">
    <citation type="submission" date="2020-05" db="EMBL/GenBank/DDBJ databases">
        <authorList>
            <person name="Chiriac C."/>
            <person name="Salcher M."/>
            <person name="Ghai R."/>
            <person name="Kavagutti S V."/>
        </authorList>
    </citation>
    <scope>NUCLEOTIDE SEQUENCE</scope>
</reference>
<dbReference type="InterPro" id="IPR000639">
    <property type="entry name" value="Epox_hydrolase-like"/>
</dbReference>
<protein>
    <submittedName>
        <fullName evidence="2">Unannotated protein</fullName>
    </submittedName>
</protein>
<organism evidence="2">
    <name type="scientific">freshwater metagenome</name>
    <dbReference type="NCBI Taxonomy" id="449393"/>
    <lineage>
        <taxon>unclassified sequences</taxon>
        <taxon>metagenomes</taxon>
        <taxon>ecological metagenomes</taxon>
    </lineage>
</organism>
<proteinExistence type="predicted"/>
<name>A0A6J6N1Z6_9ZZZZ</name>
<dbReference type="InterPro" id="IPR029058">
    <property type="entry name" value="AB_hydrolase_fold"/>
</dbReference>
<dbReference type="Pfam" id="PF00561">
    <property type="entry name" value="Abhydrolase_1"/>
    <property type="match status" value="1"/>
</dbReference>
<dbReference type="GO" id="GO:0003824">
    <property type="term" value="F:catalytic activity"/>
    <property type="evidence" value="ECO:0007669"/>
    <property type="project" value="InterPro"/>
</dbReference>
<dbReference type="SUPFAM" id="SSF53474">
    <property type="entry name" value="alpha/beta-Hydrolases"/>
    <property type="match status" value="1"/>
</dbReference>
<dbReference type="InterPro" id="IPR000073">
    <property type="entry name" value="AB_hydrolase_1"/>
</dbReference>
<gene>
    <name evidence="2" type="ORF">UFOPK2310_01090</name>
</gene>
<dbReference type="PANTHER" id="PTHR43798">
    <property type="entry name" value="MONOACYLGLYCEROL LIPASE"/>
    <property type="match status" value="1"/>
</dbReference>
<dbReference type="EMBL" id="CAEZWW010000137">
    <property type="protein sequence ID" value="CAB4678895.1"/>
    <property type="molecule type" value="Genomic_DNA"/>
</dbReference>
<sequence length="251" mass="26546">MSGPTVVLLHAFPFDARLWAPQVEVLAAGGSQVHVPNLPGFGGTDLLSGAPSIDSVADAMLADLDHRGIARAVLGGISLGGYVAMAMLRKRPEIFAAAICCDTKASADTELARENRFRMAKAVTDNPQECGRILQQSMLTGLLGQVTRDTRPEVVEQVAGWLTDADPRTVAWYQQAMADRAGSLEVLGELDIPVLVMWGAEDTMSPAADQMAMLQVLRSGQEVKISGAGHLSIVEQPAATARAIAKFIAVA</sequence>
<evidence type="ECO:0000313" key="2">
    <source>
        <dbReference type="EMBL" id="CAB4678895.1"/>
    </source>
</evidence>
<feature type="domain" description="AB hydrolase-1" evidence="1">
    <location>
        <begin position="4"/>
        <end position="236"/>
    </location>
</feature>
<evidence type="ECO:0000259" key="1">
    <source>
        <dbReference type="Pfam" id="PF00561"/>
    </source>
</evidence>
<dbReference type="InterPro" id="IPR050266">
    <property type="entry name" value="AB_hydrolase_sf"/>
</dbReference>